<gene>
    <name evidence="5" type="primary">Dnah5</name>
    <name evidence="5" type="ORF">EVAR_69944_1</name>
</gene>
<feature type="domain" description="Dynein heavy chain ATP-binding dynein motor region" evidence="4">
    <location>
        <begin position="616"/>
        <end position="783"/>
    </location>
</feature>
<dbReference type="STRING" id="151549.A0A4C2A0I4"/>
<keyword evidence="6" id="KW-1185">Reference proteome</keyword>
<dbReference type="InterPro" id="IPR026983">
    <property type="entry name" value="DHC"/>
</dbReference>
<dbReference type="GO" id="GO:0005858">
    <property type="term" value="C:axonemal dynein complex"/>
    <property type="evidence" value="ECO:0007669"/>
    <property type="project" value="TreeGrafter"/>
</dbReference>
<reference evidence="5 6" key="1">
    <citation type="journal article" date="2019" name="Commun. Biol.">
        <title>The bagworm genome reveals a unique fibroin gene that provides high tensile strength.</title>
        <authorList>
            <person name="Kono N."/>
            <person name="Nakamura H."/>
            <person name="Ohtoshi R."/>
            <person name="Tomita M."/>
            <person name="Numata K."/>
            <person name="Arakawa K."/>
        </authorList>
    </citation>
    <scope>NUCLEOTIDE SEQUENCE [LARGE SCALE GENOMIC DNA]</scope>
</reference>
<dbReference type="GO" id="GO:0051959">
    <property type="term" value="F:dynein light intermediate chain binding"/>
    <property type="evidence" value="ECO:0007669"/>
    <property type="project" value="InterPro"/>
</dbReference>
<protein>
    <submittedName>
        <fullName evidence="5">Dynein heavy chain 5, axonemal</fullName>
    </submittedName>
</protein>
<dbReference type="FunFam" id="1.20.920.20:FF:000004">
    <property type="entry name" value="Dynein axonemal heavy chain 5"/>
    <property type="match status" value="1"/>
</dbReference>
<dbReference type="PANTHER" id="PTHR46532:SF4">
    <property type="entry name" value="AAA+ ATPASE DOMAIN-CONTAINING PROTEIN"/>
    <property type="match status" value="1"/>
</dbReference>
<name>A0A4C2A0I4_EUMVA</name>
<proteinExistence type="inferred from homology"/>
<keyword evidence="2" id="KW-0175">Coiled coil</keyword>
<dbReference type="Pfam" id="PF12775">
    <property type="entry name" value="AAA_7"/>
    <property type="match status" value="1"/>
</dbReference>
<organism evidence="5 6">
    <name type="scientific">Eumeta variegata</name>
    <name type="common">Bagworm moth</name>
    <name type="synonym">Eumeta japonica</name>
    <dbReference type="NCBI Taxonomy" id="151549"/>
    <lineage>
        <taxon>Eukaryota</taxon>
        <taxon>Metazoa</taxon>
        <taxon>Ecdysozoa</taxon>
        <taxon>Arthropoda</taxon>
        <taxon>Hexapoda</taxon>
        <taxon>Insecta</taxon>
        <taxon>Pterygota</taxon>
        <taxon>Neoptera</taxon>
        <taxon>Endopterygota</taxon>
        <taxon>Lepidoptera</taxon>
        <taxon>Glossata</taxon>
        <taxon>Ditrysia</taxon>
        <taxon>Tineoidea</taxon>
        <taxon>Psychidae</taxon>
        <taxon>Oiketicinae</taxon>
        <taxon>Eumeta</taxon>
    </lineage>
</organism>
<dbReference type="Gene3D" id="3.40.50.300">
    <property type="entry name" value="P-loop containing nucleotide triphosphate hydrolases"/>
    <property type="match status" value="1"/>
</dbReference>
<evidence type="ECO:0000259" key="3">
    <source>
        <dbReference type="Pfam" id="PF12780"/>
    </source>
</evidence>
<dbReference type="InterPro" id="IPR035706">
    <property type="entry name" value="AAA_9"/>
</dbReference>
<evidence type="ECO:0000313" key="6">
    <source>
        <dbReference type="Proteomes" id="UP000299102"/>
    </source>
</evidence>
<dbReference type="PANTHER" id="PTHR46532">
    <property type="entry name" value="MALE FERTILITY FACTOR KL5"/>
    <property type="match status" value="1"/>
</dbReference>
<evidence type="ECO:0000256" key="1">
    <source>
        <dbReference type="ARBA" id="ARBA00008887"/>
    </source>
</evidence>
<feature type="coiled-coil region" evidence="2">
    <location>
        <begin position="536"/>
        <end position="584"/>
    </location>
</feature>
<dbReference type="GO" id="GO:0045505">
    <property type="term" value="F:dynein intermediate chain binding"/>
    <property type="evidence" value="ECO:0007669"/>
    <property type="project" value="InterPro"/>
</dbReference>
<dbReference type="Proteomes" id="UP000299102">
    <property type="component" value="Unassembled WGS sequence"/>
</dbReference>
<dbReference type="AlphaFoldDB" id="A0A4C2A0I4"/>
<evidence type="ECO:0000313" key="5">
    <source>
        <dbReference type="EMBL" id="GBP94236.1"/>
    </source>
</evidence>
<evidence type="ECO:0000256" key="2">
    <source>
        <dbReference type="SAM" id="Coils"/>
    </source>
</evidence>
<dbReference type="Gene3D" id="1.20.920.30">
    <property type="match status" value="1"/>
</dbReference>
<accession>A0A4C2A0I4</accession>
<dbReference type="Pfam" id="PF12780">
    <property type="entry name" value="AAA_8"/>
    <property type="match status" value="1"/>
</dbReference>
<evidence type="ECO:0000259" key="4">
    <source>
        <dbReference type="Pfam" id="PF12781"/>
    </source>
</evidence>
<comment type="caution">
    <text evidence="5">The sequence shown here is derived from an EMBL/GenBank/DDBJ whole genome shotgun (WGS) entry which is preliminary data.</text>
</comment>
<dbReference type="EMBL" id="BGZK01002479">
    <property type="protein sequence ID" value="GBP94236.1"/>
    <property type="molecule type" value="Genomic_DNA"/>
</dbReference>
<feature type="coiled-coil region" evidence="2">
    <location>
        <begin position="316"/>
        <end position="403"/>
    </location>
</feature>
<dbReference type="GO" id="GO:0007018">
    <property type="term" value="P:microtubule-based movement"/>
    <property type="evidence" value="ECO:0007669"/>
    <property type="project" value="InterPro"/>
</dbReference>
<feature type="domain" description="Dynein heavy chain AAA module D4" evidence="3">
    <location>
        <begin position="181"/>
        <end position="294"/>
    </location>
</feature>
<dbReference type="InterPro" id="IPR024317">
    <property type="entry name" value="Dynein_heavy_chain_D4_dom"/>
</dbReference>
<comment type="similarity">
    <text evidence="1">Belongs to the dynein heavy chain family.</text>
</comment>
<dbReference type="InterPro" id="IPR027417">
    <property type="entry name" value="P-loop_NTPase"/>
</dbReference>
<sequence>MSKRSGMTFGPPGGKKMLIFIDDINLPQINEWGDQITNEIVRQTMSMGGFYSLEKPGDFTTVVDIQFLGAMGQPGGGRNDIPSRLKRQFAIFNCPLPNNDAIDKIFKVIDRFTHQSDKDWFNKALFSIAEEFLGIEYKKMMESDPVFVDFMRDAPEPTGEEGEDADMELPKVYEPVFDYSELRERLEMFLSQFNEMVSEAFRYRALRFPALISGCTIDWFQPWPKDALVSVADHFLAEFEIECTKKVKKELVTVLGTIQDVVSKVSGEYFQRFRRSSHVTPKSYLNFIGGYKTIYQLKQKELGDGALRMDTGLEKLREASISVEVLKKDLAVMEQELALASEKADRVLTEVTERAMQAEIVKNQVQHVKEKAEVLVAYIAEEKEKAERKLEAAKPALEEAEAALNTIKPAHIATVRKLGRPPHLIMRIMDCVLILFQRRLHPVIADTAAPCPKPSWAESLKMMASTTFLLQLQNYPKDIINNEMVEHLVPYFEMEDYNMDTAKRVCGDVAGLLSWTKAMAFFHSVNKEVLPLKANLLLQEARLKVAMEDLASAERQLEEREMSLKKVKEQYESAVSEKQQLTDAANVCLRKMTAATALINGLGGEKIRWTQQSKDFKEQLGRTHLEDSLSLGRPLLIEDVGVELDPVLDNVLEKNFIKSGSIEKVIVGDKECDVMPGFMLYITTKLPNPAYSPEISAKTSIIDFTVTMRGLEDQLLGRVILMEKSDLEEERVALFESVMKNQRSMKELESNLLCRLTSSEGSLVDDEALIQVLQITKTTAEEVNEKLKIAEVTEKKIIKAREEFRAVAARGSILYFLIVEMSNISSNEKNGEYGMKKLSLKKKTYQAGIKKV</sequence>
<dbReference type="Pfam" id="PF12781">
    <property type="entry name" value="AAA_9"/>
    <property type="match status" value="1"/>
</dbReference>
<dbReference type="SUPFAM" id="SSF52540">
    <property type="entry name" value="P-loop containing nucleoside triphosphate hydrolases"/>
    <property type="match status" value="1"/>
</dbReference>
<dbReference type="Gene3D" id="1.20.920.20">
    <property type="match status" value="2"/>
</dbReference>
<dbReference type="OrthoDB" id="424310at2759"/>